<keyword evidence="2" id="KW-1185">Reference proteome</keyword>
<dbReference type="Proteomes" id="UP000245433">
    <property type="component" value="Unassembled WGS sequence"/>
</dbReference>
<name>A0A2U1D5E6_9LACO</name>
<protein>
    <submittedName>
        <fullName evidence="1">Uncharacterized protein</fullName>
    </submittedName>
</protein>
<gene>
    <name evidence="1" type="ORF">C7384_11011</name>
</gene>
<accession>A0A2U1D5E6</accession>
<evidence type="ECO:0000313" key="1">
    <source>
        <dbReference type="EMBL" id="PVY82819.1"/>
    </source>
</evidence>
<dbReference type="AlphaFoldDB" id="A0A2U1D5E6"/>
<dbReference type="Gene3D" id="3.40.630.30">
    <property type="match status" value="1"/>
</dbReference>
<proteinExistence type="predicted"/>
<evidence type="ECO:0000313" key="2">
    <source>
        <dbReference type="Proteomes" id="UP000245433"/>
    </source>
</evidence>
<sequence length="206" mass="23240">MDTRLLSLANLIAIFGESETQALLDSFVCREDAIEKYCKVAAIKNENTNFTRTYVYLKPSFDTSTLQIKIQVVGLFSIQPGFVDGPAMPDTTLGKKSVKRVSNSKIQHFDKKRVLPAYNIRILGKAENATDISGKEMLDDCLTIFRLSKANIGGDTVLLKCKRILFQKFYSKYQFALLGPKSESDKKVNQQKDDDELYVGRHLDIV</sequence>
<dbReference type="EMBL" id="QEKT01000010">
    <property type="protein sequence ID" value="PVY82819.1"/>
    <property type="molecule type" value="Genomic_DNA"/>
</dbReference>
<reference evidence="1 2" key="1">
    <citation type="submission" date="2018-04" db="EMBL/GenBank/DDBJ databases">
        <title>Genomic Encyclopedia of Type Strains, Phase IV (KMG-IV): sequencing the most valuable type-strain genomes for metagenomic binning, comparative biology and taxonomic classification.</title>
        <authorList>
            <person name="Goeker M."/>
        </authorList>
    </citation>
    <scope>NUCLEOTIDE SEQUENCE [LARGE SCALE GENOMIC DNA]</scope>
    <source>
        <strain evidence="1 2">DSM 28795</strain>
    </source>
</reference>
<dbReference type="RefSeq" id="WP_089940195.1">
    <property type="nucleotide sequence ID" value="NZ_CAKOEX010000010.1"/>
</dbReference>
<organism evidence="1 2">
    <name type="scientific">Convivina intestini</name>
    <dbReference type="NCBI Taxonomy" id="1505726"/>
    <lineage>
        <taxon>Bacteria</taxon>
        <taxon>Bacillati</taxon>
        <taxon>Bacillota</taxon>
        <taxon>Bacilli</taxon>
        <taxon>Lactobacillales</taxon>
        <taxon>Lactobacillaceae</taxon>
        <taxon>Convivina</taxon>
    </lineage>
</organism>
<comment type="caution">
    <text evidence="1">The sequence shown here is derived from an EMBL/GenBank/DDBJ whole genome shotgun (WGS) entry which is preliminary data.</text>
</comment>